<evidence type="ECO:0000313" key="5">
    <source>
        <dbReference type="EMBL" id="OGZ09529.1"/>
    </source>
</evidence>
<keyword evidence="3" id="KW-0645">Protease</keyword>
<gene>
    <name evidence="5" type="ORF">A3D67_03780</name>
</gene>
<evidence type="ECO:0000259" key="4">
    <source>
        <dbReference type="Pfam" id="PF10502"/>
    </source>
</evidence>
<comment type="similarity">
    <text evidence="1 3">Belongs to the peptidase S26 family.</text>
</comment>
<feature type="domain" description="Peptidase S26" evidence="4">
    <location>
        <begin position="11"/>
        <end position="174"/>
    </location>
</feature>
<keyword evidence="3" id="KW-1133">Transmembrane helix</keyword>
<dbReference type="GO" id="GO:0006465">
    <property type="term" value="P:signal peptide processing"/>
    <property type="evidence" value="ECO:0007669"/>
    <property type="project" value="InterPro"/>
</dbReference>
<name>A0A1G2D7E1_9BACT</name>
<protein>
    <recommendedName>
        <fullName evidence="3">Signal peptidase I</fullName>
        <ecNumber evidence="3">3.4.21.89</ecNumber>
    </recommendedName>
</protein>
<proteinExistence type="inferred from homology"/>
<keyword evidence="3" id="KW-0472">Membrane</keyword>
<evidence type="ECO:0000313" key="6">
    <source>
        <dbReference type="Proteomes" id="UP000178099"/>
    </source>
</evidence>
<comment type="subcellular location">
    <subcellularLocation>
        <location evidence="3">Membrane</location>
        <topology evidence="3">Single-pass type II membrane protein</topology>
    </subcellularLocation>
</comment>
<dbReference type="GO" id="GO:0004252">
    <property type="term" value="F:serine-type endopeptidase activity"/>
    <property type="evidence" value="ECO:0007669"/>
    <property type="project" value="InterPro"/>
</dbReference>
<dbReference type="CDD" id="cd06530">
    <property type="entry name" value="S26_SPase_I"/>
    <property type="match status" value="1"/>
</dbReference>
<dbReference type="GO" id="GO:0009003">
    <property type="term" value="F:signal peptidase activity"/>
    <property type="evidence" value="ECO:0007669"/>
    <property type="project" value="UniProtKB-EC"/>
</dbReference>
<dbReference type="EMBL" id="MHLN01000050">
    <property type="protein sequence ID" value="OGZ09529.1"/>
    <property type="molecule type" value="Genomic_DNA"/>
</dbReference>
<dbReference type="InterPro" id="IPR036286">
    <property type="entry name" value="LexA/Signal_pep-like_sf"/>
</dbReference>
<feature type="transmembrane region" description="Helical" evidence="3">
    <location>
        <begin position="12"/>
        <end position="33"/>
    </location>
</feature>
<dbReference type="Proteomes" id="UP000178099">
    <property type="component" value="Unassembled WGS sequence"/>
</dbReference>
<evidence type="ECO:0000256" key="1">
    <source>
        <dbReference type="ARBA" id="ARBA00009370"/>
    </source>
</evidence>
<keyword evidence="3" id="KW-0378">Hydrolase</keyword>
<comment type="catalytic activity">
    <reaction evidence="3">
        <text>Cleavage of hydrophobic, N-terminal signal or leader sequences from secreted and periplasmic proteins.</text>
        <dbReference type="EC" id="3.4.21.89"/>
    </reaction>
</comment>
<organism evidence="5 6">
    <name type="scientific">Candidatus Lloydbacteria bacterium RIFCSPHIGHO2_02_FULL_51_22</name>
    <dbReference type="NCBI Taxonomy" id="1798663"/>
    <lineage>
        <taxon>Bacteria</taxon>
        <taxon>Candidatus Lloydiibacteriota</taxon>
    </lineage>
</organism>
<feature type="active site" evidence="2">
    <location>
        <position position="86"/>
    </location>
</feature>
<dbReference type="PANTHER" id="PTHR43390:SF1">
    <property type="entry name" value="CHLOROPLAST PROCESSING PEPTIDASE"/>
    <property type="match status" value="1"/>
</dbReference>
<keyword evidence="3" id="KW-0812">Transmembrane</keyword>
<dbReference type="InterPro" id="IPR000223">
    <property type="entry name" value="Pept_S26A_signal_pept_1"/>
</dbReference>
<dbReference type="Gene3D" id="2.10.109.10">
    <property type="entry name" value="Umud Fragment, subunit A"/>
    <property type="match status" value="1"/>
</dbReference>
<sequence>MFRLTVKQGWQIFLAVAITGIFLRVFLIDTFFVSGNSMSPLIREHDYIFVNKFAYRFRGEPERNDVVVSRFRKDAFSDSHSPRTVKRVIGLPRERVEIMPEKVVIKKTRTDTGFALEETSYLALANLPLNGTSTVVLDPEEYFLLGDNRFVSTDSRELGPVDKWNLDGKVFFIIRPRSLSFFFL</sequence>
<evidence type="ECO:0000256" key="2">
    <source>
        <dbReference type="PIRSR" id="PIRSR600223-1"/>
    </source>
</evidence>
<evidence type="ECO:0000256" key="3">
    <source>
        <dbReference type="RuleBase" id="RU362042"/>
    </source>
</evidence>
<dbReference type="EC" id="3.4.21.89" evidence="3"/>
<dbReference type="InterPro" id="IPR019533">
    <property type="entry name" value="Peptidase_S26"/>
</dbReference>
<dbReference type="AlphaFoldDB" id="A0A1G2D7E1"/>
<dbReference type="NCBIfam" id="TIGR02227">
    <property type="entry name" value="sigpep_I_bact"/>
    <property type="match status" value="1"/>
</dbReference>
<comment type="caution">
    <text evidence="5">The sequence shown here is derived from an EMBL/GenBank/DDBJ whole genome shotgun (WGS) entry which is preliminary data.</text>
</comment>
<dbReference type="PRINTS" id="PR00727">
    <property type="entry name" value="LEADERPTASE"/>
</dbReference>
<dbReference type="SUPFAM" id="SSF51306">
    <property type="entry name" value="LexA/Signal peptidase"/>
    <property type="match status" value="1"/>
</dbReference>
<dbReference type="Pfam" id="PF10502">
    <property type="entry name" value="Peptidase_S26"/>
    <property type="match status" value="1"/>
</dbReference>
<reference evidence="5 6" key="1">
    <citation type="journal article" date="2016" name="Nat. Commun.">
        <title>Thousands of microbial genomes shed light on interconnected biogeochemical processes in an aquifer system.</title>
        <authorList>
            <person name="Anantharaman K."/>
            <person name="Brown C.T."/>
            <person name="Hug L.A."/>
            <person name="Sharon I."/>
            <person name="Castelle C.J."/>
            <person name="Probst A.J."/>
            <person name="Thomas B.C."/>
            <person name="Singh A."/>
            <person name="Wilkins M.J."/>
            <person name="Karaoz U."/>
            <person name="Brodie E.L."/>
            <person name="Williams K.H."/>
            <person name="Hubbard S.S."/>
            <person name="Banfield J.F."/>
        </authorList>
    </citation>
    <scope>NUCLEOTIDE SEQUENCE [LARGE SCALE GENOMIC DNA]</scope>
</reference>
<dbReference type="GO" id="GO:0016020">
    <property type="term" value="C:membrane"/>
    <property type="evidence" value="ECO:0007669"/>
    <property type="project" value="UniProtKB-SubCell"/>
</dbReference>
<feature type="active site" evidence="2">
    <location>
        <position position="37"/>
    </location>
</feature>
<accession>A0A1G2D7E1</accession>
<dbReference type="PANTHER" id="PTHR43390">
    <property type="entry name" value="SIGNAL PEPTIDASE I"/>
    <property type="match status" value="1"/>
</dbReference>